<evidence type="ECO:0000313" key="3">
    <source>
        <dbReference type="Proteomes" id="UP001059844"/>
    </source>
</evidence>
<dbReference type="InterPro" id="IPR000182">
    <property type="entry name" value="GNAT_dom"/>
</dbReference>
<accession>A0ABY5ITB0</accession>
<evidence type="ECO:0000259" key="1">
    <source>
        <dbReference type="PROSITE" id="PS51186"/>
    </source>
</evidence>
<gene>
    <name evidence="2" type="ORF">NOX80_17445</name>
</gene>
<name>A0ABY5ITB0_9FLAO</name>
<dbReference type="EMBL" id="CP101751">
    <property type="protein sequence ID" value="UUC45397.1"/>
    <property type="molecule type" value="Genomic_DNA"/>
</dbReference>
<feature type="domain" description="N-acetyltransferase" evidence="1">
    <location>
        <begin position="12"/>
        <end position="149"/>
    </location>
</feature>
<dbReference type="PANTHER" id="PTHR43233:SF1">
    <property type="entry name" value="FAMILY N-ACETYLTRANSFERASE, PUTATIVE (AFU_ORTHOLOGUE AFUA_6G03350)-RELATED"/>
    <property type="match status" value="1"/>
</dbReference>
<dbReference type="InterPro" id="IPR016181">
    <property type="entry name" value="Acyl_CoA_acyltransferase"/>
</dbReference>
<dbReference type="RefSeq" id="WP_256551093.1">
    <property type="nucleotide sequence ID" value="NZ_CP101751.1"/>
</dbReference>
<dbReference type="InterPro" id="IPR053144">
    <property type="entry name" value="Acetyltransferase_Butenolide"/>
</dbReference>
<protein>
    <submittedName>
        <fullName evidence="2">GNAT family N-acetyltransferase</fullName>
    </submittedName>
</protein>
<organism evidence="2 3">
    <name type="scientific">Flavobacterium cerinum</name>
    <dbReference type="NCBI Taxonomy" id="2502784"/>
    <lineage>
        <taxon>Bacteria</taxon>
        <taxon>Pseudomonadati</taxon>
        <taxon>Bacteroidota</taxon>
        <taxon>Flavobacteriia</taxon>
        <taxon>Flavobacteriales</taxon>
        <taxon>Flavobacteriaceae</taxon>
        <taxon>Flavobacterium</taxon>
    </lineage>
</organism>
<keyword evidence="3" id="KW-1185">Reference proteome</keyword>
<reference evidence="2" key="1">
    <citation type="submission" date="2022-07" db="EMBL/GenBank/DDBJ databases">
        <title>Isolation, identification, and degradation of a PFOSA degrading strain from sewage treatment plant.</title>
        <authorList>
            <person name="Zhang L."/>
            <person name="Huo Y."/>
        </authorList>
    </citation>
    <scope>NUCLEOTIDE SEQUENCE</scope>
    <source>
        <strain evidence="2">C1</strain>
    </source>
</reference>
<evidence type="ECO:0000313" key="2">
    <source>
        <dbReference type="EMBL" id="UUC45397.1"/>
    </source>
</evidence>
<dbReference type="Proteomes" id="UP001059844">
    <property type="component" value="Chromosome"/>
</dbReference>
<dbReference type="Gene3D" id="3.40.630.30">
    <property type="match status" value="1"/>
</dbReference>
<proteinExistence type="predicted"/>
<dbReference type="PROSITE" id="PS51186">
    <property type="entry name" value="GNAT"/>
    <property type="match status" value="1"/>
</dbReference>
<dbReference type="Pfam" id="PF13508">
    <property type="entry name" value="Acetyltransf_7"/>
    <property type="match status" value="1"/>
</dbReference>
<sequence length="149" mass="17529">MKIHTRTFDAFTITTDKSKLDINVIHRYLSGESYWSKDIPIERIQKSIENALCFGVYHNDQQIGYAKVVSDFSTMAYLGDVFILESYRGQGLSKQLMETIMSHPELQNLRRWILLTADAHELYKKYGWQPIASPEKWMEIHQPDIFRKL</sequence>
<dbReference type="PANTHER" id="PTHR43233">
    <property type="entry name" value="FAMILY N-ACETYLTRANSFERASE, PUTATIVE (AFU_ORTHOLOGUE AFUA_6G03350)-RELATED"/>
    <property type="match status" value="1"/>
</dbReference>
<dbReference type="SUPFAM" id="SSF55729">
    <property type="entry name" value="Acyl-CoA N-acyltransferases (Nat)"/>
    <property type="match status" value="1"/>
</dbReference>
<dbReference type="CDD" id="cd04301">
    <property type="entry name" value="NAT_SF"/>
    <property type="match status" value="1"/>
</dbReference>